<dbReference type="InterPro" id="IPR012338">
    <property type="entry name" value="Beta-lactam/transpept-like"/>
</dbReference>
<dbReference type="EMBL" id="JBHSXS010000037">
    <property type="protein sequence ID" value="MFC6885430.1"/>
    <property type="molecule type" value="Genomic_DNA"/>
</dbReference>
<dbReference type="Proteomes" id="UP001596380">
    <property type="component" value="Unassembled WGS sequence"/>
</dbReference>
<dbReference type="InterPro" id="IPR001466">
    <property type="entry name" value="Beta-lactam-related"/>
</dbReference>
<evidence type="ECO:0000259" key="1">
    <source>
        <dbReference type="Pfam" id="PF00144"/>
    </source>
</evidence>
<organism evidence="2 3">
    <name type="scientific">Actinomadura yumaensis</name>
    <dbReference type="NCBI Taxonomy" id="111807"/>
    <lineage>
        <taxon>Bacteria</taxon>
        <taxon>Bacillati</taxon>
        <taxon>Actinomycetota</taxon>
        <taxon>Actinomycetes</taxon>
        <taxon>Streptosporangiales</taxon>
        <taxon>Thermomonosporaceae</taxon>
        <taxon>Actinomadura</taxon>
    </lineage>
</organism>
<name>A0ABW2CWL5_9ACTN</name>
<dbReference type="RefSeq" id="WP_160819506.1">
    <property type="nucleotide sequence ID" value="NZ_JBHSXS010000037.1"/>
</dbReference>
<gene>
    <name evidence="2" type="ORF">ACFQKB_37120</name>
</gene>
<dbReference type="GO" id="GO:0016787">
    <property type="term" value="F:hydrolase activity"/>
    <property type="evidence" value="ECO:0007669"/>
    <property type="project" value="UniProtKB-KW"/>
</dbReference>
<evidence type="ECO:0000313" key="3">
    <source>
        <dbReference type="Proteomes" id="UP001596380"/>
    </source>
</evidence>
<feature type="domain" description="Beta-lactamase-related" evidence="1">
    <location>
        <begin position="14"/>
        <end position="366"/>
    </location>
</feature>
<dbReference type="PANTHER" id="PTHR46825">
    <property type="entry name" value="D-ALANYL-D-ALANINE-CARBOXYPEPTIDASE/ENDOPEPTIDASE AMPH"/>
    <property type="match status" value="1"/>
</dbReference>
<dbReference type="InterPro" id="IPR050491">
    <property type="entry name" value="AmpC-like"/>
</dbReference>
<accession>A0ABW2CWL5</accession>
<dbReference type="SUPFAM" id="SSF56601">
    <property type="entry name" value="beta-lactamase/transpeptidase-like"/>
    <property type="match status" value="1"/>
</dbReference>
<comment type="caution">
    <text evidence="2">The sequence shown here is derived from an EMBL/GenBank/DDBJ whole genome shotgun (WGS) entry which is preliminary data.</text>
</comment>
<evidence type="ECO:0000313" key="2">
    <source>
        <dbReference type="EMBL" id="MFC6885430.1"/>
    </source>
</evidence>
<reference evidence="3" key="1">
    <citation type="journal article" date="2019" name="Int. J. Syst. Evol. Microbiol.">
        <title>The Global Catalogue of Microorganisms (GCM) 10K type strain sequencing project: providing services to taxonomists for standard genome sequencing and annotation.</title>
        <authorList>
            <consortium name="The Broad Institute Genomics Platform"/>
            <consortium name="The Broad Institute Genome Sequencing Center for Infectious Disease"/>
            <person name="Wu L."/>
            <person name="Ma J."/>
        </authorList>
    </citation>
    <scope>NUCLEOTIDE SEQUENCE [LARGE SCALE GENOMIC DNA]</scope>
    <source>
        <strain evidence="3">JCM 3369</strain>
    </source>
</reference>
<protein>
    <submittedName>
        <fullName evidence="2">Serine hydrolase domain-containing protein</fullName>
        <ecNumber evidence="2">3.-.-.-</ecNumber>
    </submittedName>
</protein>
<keyword evidence="2" id="KW-0378">Hydrolase</keyword>
<keyword evidence="3" id="KW-1185">Reference proteome</keyword>
<dbReference type="Gene3D" id="3.40.710.10">
    <property type="entry name" value="DD-peptidase/beta-lactamase superfamily"/>
    <property type="match status" value="1"/>
</dbReference>
<sequence length="378" mass="39584">MIKHRRALSGVVVLAVVVAGEVVVGAAASASTGRDGVREVLERLTTVDGGPGALVRMDGRGGERVLTSGVADVASRAPVRGDSTFRIGSMTKMFVATTVLQLVGEGRVVLDAPVERYLPGVVRGPGGDGRVVTVRQLLQHTSGIPDYLDYLSVEDVLNNPLVHHDARDLVKLALAHPATGKEPGDAVRYSNTGYLLAGMLIEKVTGRSYGREIRRRVIEPLGLSRTYVPGDRSGIPGPHPRGYARVGQDVELLDITRINPTVAGAAGSMISNGADLNRFLGALVRGRLLRPAQLREMMRTRSSGGAAHGLGLDSYRLPCGGLYWGHDGGIPGFQTFGGATVDGRQATVMVNLYPGESAAQDGDTVAAVGAALCGRSVG</sequence>
<dbReference type="EC" id="3.-.-.-" evidence="2"/>
<dbReference type="PANTHER" id="PTHR46825:SF7">
    <property type="entry name" value="D-ALANYL-D-ALANINE CARBOXYPEPTIDASE"/>
    <property type="match status" value="1"/>
</dbReference>
<dbReference type="Pfam" id="PF00144">
    <property type="entry name" value="Beta-lactamase"/>
    <property type="match status" value="1"/>
</dbReference>
<proteinExistence type="predicted"/>